<evidence type="ECO:0000313" key="18">
    <source>
        <dbReference type="EMBL" id="KAJ7363471.1"/>
    </source>
</evidence>
<accession>A0A9X0CLX1</accession>
<reference evidence="18" key="1">
    <citation type="submission" date="2023-01" db="EMBL/GenBank/DDBJ databases">
        <title>Genome assembly of the deep-sea coral Lophelia pertusa.</title>
        <authorList>
            <person name="Herrera S."/>
            <person name="Cordes E."/>
        </authorList>
    </citation>
    <scope>NUCLEOTIDE SEQUENCE</scope>
    <source>
        <strain evidence="18">USNM1676648</strain>
        <tissue evidence="18">Polyp</tissue>
    </source>
</reference>
<dbReference type="GO" id="GO:0098552">
    <property type="term" value="C:side of membrane"/>
    <property type="evidence" value="ECO:0007669"/>
    <property type="project" value="UniProtKB-KW"/>
</dbReference>
<sequence>MTAVYLSAKLYIFAIFSAFAEQVTELAMKISLAVRFCSAFLVLTIDENGSRFSTIQGVNGDIFRNQDTNSWYKDGVKLIQDNLGVKPNTNTAKSAILFLGDGMGFSTITAGRILDGQMKGETGEENVLSWEVFPWSALAKTYLVDLQGTDSASCATAFLNGIKTNSGMLGVDSTVRRKYCASLTDDNKVVSILTLAERAGMSTGIVTTTRATHATPASSYAHAADRNWESDADIKAKALDDGSKCKDIALQLIEYPHGNGIEVVFAGGRRELMHKNQTDPEYPDKTGERLDGRDLIQEWVDKHPNSQYVWNQTGFDQIDVKKVDHVIGLFESSNMKYEIERADDKAGEPSIAEMTEKAIKILQKNPKGYFLGRIDHAHHDGSATKALHDTVAMNKAVAKALEIVNKDETLVTVTADHSHVFTIGGYPKRGNPVLGIQKNLGDELAVDLQNRTYTTLGYGDGPGGLNGSRPDLRNVKTDAKDYLQQATVHLGWESHGSEDVGVFGDGPGAYLFHGVVEQQYVFHVMDHALCLSKSKQKSCDKHVTRGGKPKSSGAYSLSLPSMMYVLLMAALLI</sequence>
<keyword evidence="10 15" id="KW-0460">Magnesium</keyword>
<keyword evidence="5" id="KW-0597">Phosphoprotein</keyword>
<feature type="binding site" evidence="15">
    <location>
        <position position="495"/>
    </location>
    <ligand>
        <name>Zn(2+)</name>
        <dbReference type="ChEBI" id="CHEBI:29105"/>
        <label>2</label>
    </ligand>
</feature>
<proteinExistence type="inferred from homology"/>
<dbReference type="SMART" id="SM00098">
    <property type="entry name" value="alkPPc"/>
    <property type="match status" value="1"/>
</dbReference>
<evidence type="ECO:0000256" key="8">
    <source>
        <dbReference type="ARBA" id="ARBA00022801"/>
    </source>
</evidence>
<comment type="subcellular location">
    <subcellularLocation>
        <location evidence="1">Cell membrane</location>
        <topology evidence="1">Lipid-anchor</topology>
        <topology evidence="1">GPI-anchor</topology>
    </subcellularLocation>
</comment>
<evidence type="ECO:0000256" key="12">
    <source>
        <dbReference type="ARBA" id="ARBA00023180"/>
    </source>
</evidence>
<evidence type="ECO:0000256" key="3">
    <source>
        <dbReference type="ARBA" id="ARBA00012647"/>
    </source>
</evidence>
<evidence type="ECO:0000256" key="16">
    <source>
        <dbReference type="RuleBase" id="RU003946"/>
    </source>
</evidence>
<dbReference type="GO" id="GO:0046872">
    <property type="term" value="F:metal ion binding"/>
    <property type="evidence" value="ECO:0007669"/>
    <property type="project" value="UniProtKB-KW"/>
</dbReference>
<evidence type="ECO:0000256" key="15">
    <source>
        <dbReference type="PIRSR" id="PIRSR601952-2"/>
    </source>
</evidence>
<comment type="caution">
    <text evidence="18">The sequence shown here is derived from an EMBL/GenBank/DDBJ whole genome shotgun (WGS) entry which is preliminary data.</text>
</comment>
<dbReference type="GO" id="GO:0004035">
    <property type="term" value="F:alkaline phosphatase activity"/>
    <property type="evidence" value="ECO:0007669"/>
    <property type="project" value="UniProtKB-EC"/>
</dbReference>
<keyword evidence="8" id="KW-0378">Hydrolase</keyword>
<comment type="cofactor">
    <cofactor evidence="15">
        <name>Zn(2+)</name>
        <dbReference type="ChEBI" id="CHEBI:29105"/>
    </cofactor>
    <text evidence="15">Binds 2 Zn(2+) ions.</text>
</comment>
<keyword evidence="19" id="KW-1185">Reference proteome</keyword>
<feature type="binding site" evidence="15">
    <location>
        <position position="379"/>
    </location>
    <ligand>
        <name>Zn(2+)</name>
        <dbReference type="ChEBI" id="CHEBI:29105"/>
        <label>2</label>
    </ligand>
</feature>
<dbReference type="Proteomes" id="UP001163046">
    <property type="component" value="Unassembled WGS sequence"/>
</dbReference>
<evidence type="ECO:0000256" key="1">
    <source>
        <dbReference type="ARBA" id="ARBA00004609"/>
    </source>
</evidence>
<gene>
    <name evidence="18" type="ORF">OS493_009626</name>
</gene>
<evidence type="ECO:0000256" key="2">
    <source>
        <dbReference type="ARBA" id="ARBA00005984"/>
    </source>
</evidence>
<keyword evidence="7 15" id="KW-0479">Metal-binding</keyword>
<feature type="binding site" evidence="15">
    <location>
        <position position="417"/>
    </location>
    <ligand>
        <name>Zn(2+)</name>
        <dbReference type="ChEBI" id="CHEBI:29105"/>
        <label>2</label>
    </ligand>
</feature>
<protein>
    <recommendedName>
        <fullName evidence="3">alkaline phosphatase</fullName>
        <ecNumber evidence="3">3.1.3.1</ecNumber>
    </recommendedName>
</protein>
<feature type="signal peptide" evidence="17">
    <location>
        <begin position="1"/>
        <end position="20"/>
    </location>
</feature>
<name>A0A9X0CLX1_9CNID</name>
<dbReference type="GO" id="GO:0005886">
    <property type="term" value="C:plasma membrane"/>
    <property type="evidence" value="ECO:0007669"/>
    <property type="project" value="UniProtKB-SubCell"/>
</dbReference>
<keyword evidence="11" id="KW-0472">Membrane</keyword>
<dbReference type="PANTHER" id="PTHR11596:SF5">
    <property type="entry name" value="ALKALINE PHOSPHATASE"/>
    <property type="match status" value="1"/>
</dbReference>
<evidence type="ECO:0000256" key="5">
    <source>
        <dbReference type="ARBA" id="ARBA00022553"/>
    </source>
</evidence>
<evidence type="ECO:0000256" key="7">
    <source>
        <dbReference type="ARBA" id="ARBA00022723"/>
    </source>
</evidence>
<dbReference type="CDD" id="cd16012">
    <property type="entry name" value="ALP"/>
    <property type="match status" value="1"/>
</dbReference>
<keyword evidence="17" id="KW-0732">Signal</keyword>
<dbReference type="PANTHER" id="PTHR11596">
    <property type="entry name" value="ALKALINE PHOSPHATASE"/>
    <property type="match status" value="1"/>
</dbReference>
<comment type="cofactor">
    <cofactor evidence="15">
        <name>Mg(2+)</name>
        <dbReference type="ChEBI" id="CHEBI:18420"/>
    </cofactor>
    <text evidence="15">Binds 1 Mg(2+) ion.</text>
</comment>
<keyword evidence="4" id="KW-1003">Cell membrane</keyword>
<feature type="binding site" evidence="15">
    <location>
        <position position="416"/>
    </location>
    <ligand>
        <name>Zn(2+)</name>
        <dbReference type="ChEBI" id="CHEBI:29105"/>
        <label>2</label>
    </ligand>
</feature>
<dbReference type="FunFam" id="3.40.720.10:FF:000008">
    <property type="entry name" value="Alkaline phosphatase"/>
    <property type="match status" value="1"/>
</dbReference>
<keyword evidence="13" id="KW-0449">Lipoprotein</keyword>
<dbReference type="OrthoDB" id="5818554at2759"/>
<evidence type="ECO:0000256" key="11">
    <source>
        <dbReference type="ARBA" id="ARBA00023136"/>
    </source>
</evidence>
<dbReference type="InterPro" id="IPR017850">
    <property type="entry name" value="Alkaline_phosphatase_core_sf"/>
</dbReference>
<feature type="active site" description="Phosphoserine intermediate" evidence="14">
    <location>
        <position position="151"/>
    </location>
</feature>
<evidence type="ECO:0000256" key="10">
    <source>
        <dbReference type="ARBA" id="ARBA00022842"/>
    </source>
</evidence>
<dbReference type="Pfam" id="PF00245">
    <property type="entry name" value="Alk_phosphatase"/>
    <property type="match status" value="1"/>
</dbReference>
<evidence type="ECO:0000256" key="17">
    <source>
        <dbReference type="SAM" id="SignalP"/>
    </source>
</evidence>
<comment type="similarity">
    <text evidence="2 16">Belongs to the alkaline phosphatase family.</text>
</comment>
<evidence type="ECO:0000256" key="4">
    <source>
        <dbReference type="ARBA" id="ARBA00022475"/>
    </source>
</evidence>
<evidence type="ECO:0000256" key="14">
    <source>
        <dbReference type="PIRSR" id="PIRSR601952-1"/>
    </source>
</evidence>
<feature type="binding site" evidence="15">
    <location>
        <position position="215"/>
    </location>
    <ligand>
        <name>Mg(2+)</name>
        <dbReference type="ChEBI" id="CHEBI:18420"/>
    </ligand>
</feature>
<keyword evidence="9 15" id="KW-0862">Zinc</keyword>
<evidence type="ECO:0000313" key="19">
    <source>
        <dbReference type="Proteomes" id="UP001163046"/>
    </source>
</evidence>
<feature type="binding site" evidence="15">
    <location>
        <position position="375"/>
    </location>
    <ligand>
        <name>Zn(2+)</name>
        <dbReference type="ChEBI" id="CHEBI:29105"/>
        <label>2</label>
    </ligand>
</feature>
<dbReference type="SUPFAM" id="SSF53649">
    <property type="entry name" value="Alkaline phosphatase-like"/>
    <property type="match status" value="1"/>
</dbReference>
<dbReference type="EC" id="3.1.3.1" evidence="3"/>
<feature type="binding site" evidence="15">
    <location>
        <position position="101"/>
    </location>
    <ligand>
        <name>Zn(2+)</name>
        <dbReference type="ChEBI" id="CHEBI:29105"/>
        <label>2</label>
    </ligand>
</feature>
<keyword evidence="6" id="KW-0336">GPI-anchor</keyword>
<evidence type="ECO:0000256" key="9">
    <source>
        <dbReference type="ARBA" id="ARBA00022833"/>
    </source>
</evidence>
<evidence type="ECO:0000256" key="13">
    <source>
        <dbReference type="ARBA" id="ARBA00023288"/>
    </source>
</evidence>
<organism evidence="18 19">
    <name type="scientific">Desmophyllum pertusum</name>
    <dbReference type="NCBI Taxonomy" id="174260"/>
    <lineage>
        <taxon>Eukaryota</taxon>
        <taxon>Metazoa</taxon>
        <taxon>Cnidaria</taxon>
        <taxon>Anthozoa</taxon>
        <taxon>Hexacorallia</taxon>
        <taxon>Scleractinia</taxon>
        <taxon>Caryophylliina</taxon>
        <taxon>Caryophylliidae</taxon>
        <taxon>Desmophyllum</taxon>
    </lineage>
</organism>
<feature type="binding site" evidence="15">
    <location>
        <position position="101"/>
    </location>
    <ligand>
        <name>Mg(2+)</name>
        <dbReference type="ChEBI" id="CHEBI:18420"/>
    </ligand>
</feature>
<evidence type="ECO:0000256" key="6">
    <source>
        <dbReference type="ARBA" id="ARBA00022622"/>
    </source>
</evidence>
<dbReference type="PRINTS" id="PR00113">
    <property type="entry name" value="ALKPHPHTASE"/>
</dbReference>
<dbReference type="InterPro" id="IPR001952">
    <property type="entry name" value="Alkaline_phosphatase"/>
</dbReference>
<dbReference type="Gene3D" id="3.40.720.10">
    <property type="entry name" value="Alkaline Phosphatase, subunit A"/>
    <property type="match status" value="1"/>
</dbReference>
<dbReference type="EMBL" id="MU827305">
    <property type="protein sequence ID" value="KAJ7363471.1"/>
    <property type="molecule type" value="Genomic_DNA"/>
</dbReference>
<feature type="chain" id="PRO_5040922884" description="alkaline phosphatase" evidence="17">
    <location>
        <begin position="21"/>
        <end position="573"/>
    </location>
</feature>
<keyword evidence="12" id="KW-0325">Glycoprotein</keyword>
<dbReference type="AlphaFoldDB" id="A0A9X0CLX1"/>
<feature type="binding site" evidence="15">
    <location>
        <position position="213"/>
    </location>
    <ligand>
        <name>Mg(2+)</name>
        <dbReference type="ChEBI" id="CHEBI:18420"/>
    </ligand>
</feature>